<feature type="region of interest" description="Disordered" evidence="1">
    <location>
        <begin position="129"/>
        <end position="163"/>
    </location>
</feature>
<evidence type="ECO:0000256" key="1">
    <source>
        <dbReference type="SAM" id="MobiDB-lite"/>
    </source>
</evidence>
<dbReference type="EMBL" id="KL198029">
    <property type="protein sequence ID" value="KDQ16105.1"/>
    <property type="molecule type" value="Genomic_DNA"/>
</dbReference>
<gene>
    <name evidence="2" type="ORF">BOTBODRAFT_173383</name>
</gene>
<name>A0A067MN04_BOTB1</name>
<evidence type="ECO:0000313" key="2">
    <source>
        <dbReference type="EMBL" id="KDQ16105.1"/>
    </source>
</evidence>
<organism evidence="2 3">
    <name type="scientific">Botryobasidium botryosum (strain FD-172 SS1)</name>
    <dbReference type="NCBI Taxonomy" id="930990"/>
    <lineage>
        <taxon>Eukaryota</taxon>
        <taxon>Fungi</taxon>
        <taxon>Dikarya</taxon>
        <taxon>Basidiomycota</taxon>
        <taxon>Agaricomycotina</taxon>
        <taxon>Agaricomycetes</taxon>
        <taxon>Cantharellales</taxon>
        <taxon>Botryobasidiaceae</taxon>
        <taxon>Botryobasidium</taxon>
    </lineage>
</organism>
<proteinExistence type="predicted"/>
<dbReference type="InParanoid" id="A0A067MN04"/>
<evidence type="ECO:0000313" key="3">
    <source>
        <dbReference type="Proteomes" id="UP000027195"/>
    </source>
</evidence>
<accession>A0A067MN04</accession>
<protein>
    <submittedName>
        <fullName evidence="2">Uncharacterized protein</fullName>
    </submittedName>
</protein>
<dbReference type="HOGENOM" id="CLU_015086_1_0_1"/>
<reference evidence="3" key="1">
    <citation type="journal article" date="2014" name="Proc. Natl. Acad. Sci. U.S.A.">
        <title>Extensive sampling of basidiomycete genomes demonstrates inadequacy of the white-rot/brown-rot paradigm for wood decay fungi.</title>
        <authorList>
            <person name="Riley R."/>
            <person name="Salamov A.A."/>
            <person name="Brown D.W."/>
            <person name="Nagy L.G."/>
            <person name="Floudas D."/>
            <person name="Held B.W."/>
            <person name="Levasseur A."/>
            <person name="Lombard V."/>
            <person name="Morin E."/>
            <person name="Otillar R."/>
            <person name="Lindquist E.A."/>
            <person name="Sun H."/>
            <person name="LaButti K.M."/>
            <person name="Schmutz J."/>
            <person name="Jabbour D."/>
            <person name="Luo H."/>
            <person name="Baker S.E."/>
            <person name="Pisabarro A.G."/>
            <person name="Walton J.D."/>
            <person name="Blanchette R.A."/>
            <person name="Henrissat B."/>
            <person name="Martin F."/>
            <person name="Cullen D."/>
            <person name="Hibbett D.S."/>
            <person name="Grigoriev I.V."/>
        </authorList>
    </citation>
    <scope>NUCLEOTIDE SEQUENCE [LARGE SCALE GENOMIC DNA]</scope>
    <source>
        <strain evidence="3">FD-172 SS1</strain>
    </source>
</reference>
<dbReference type="AlphaFoldDB" id="A0A067MN04"/>
<dbReference type="Proteomes" id="UP000027195">
    <property type="component" value="Unassembled WGS sequence"/>
</dbReference>
<dbReference type="OrthoDB" id="2795309at2759"/>
<sequence length="559" mass="60386">MPAFEVPPNNSLEETVPLDLNAPFPVYAPNEMSDEDHESIRSHQTRWLNGIMSTLRGVPTYIKHLETGILTPNCAVITRLLLSAAQAMAMNDTQLLDAIRDIPPLMEGAIAKIIVESMAHIEALAKRALSNKTEPKDKGKGKTPAPGPSALGVTPPPPTASTPDAVTITTQIQPAQSYAAAANKGKNKVRDPLESGEPLFAPLSTTTRDGNAARINGQNAVNLINKALGLLTPTCTIKGIRWTQRDNILLTPSSPEEWDILTKHSPGILEHLCQVKFTLRTPVPSKDLVLHGWPAKHGALPNVENICTTVATAAGIDANDIIKEKCRWLVGPKSNTSRPPLLLLTVATDEAESKLLFHNPHWINGKKITFKKFSTPPTVPSQCTRCWKVGHPTWRCSAKVGVCALCSGEHLTPDHSCSTQGCKVKGKRCAHTLLQCPICTQDHPAWDKDCQECQIQKAANPPKKKQASPKAASAPADSPTRKVALLICAIPANCPGHPGRDISKITDLDLVKKFCLWAVYNELPVITFSPEGEANWSNIPTGPTKTTFLPPLNPSPNGS</sequence>
<dbReference type="STRING" id="930990.A0A067MN04"/>
<keyword evidence="3" id="KW-1185">Reference proteome</keyword>